<organism evidence="1 2">
    <name type="scientific">Vicia faba</name>
    <name type="common">Broad bean</name>
    <name type="synonym">Faba vulgaris</name>
    <dbReference type="NCBI Taxonomy" id="3906"/>
    <lineage>
        <taxon>Eukaryota</taxon>
        <taxon>Viridiplantae</taxon>
        <taxon>Streptophyta</taxon>
        <taxon>Embryophyta</taxon>
        <taxon>Tracheophyta</taxon>
        <taxon>Spermatophyta</taxon>
        <taxon>Magnoliopsida</taxon>
        <taxon>eudicotyledons</taxon>
        <taxon>Gunneridae</taxon>
        <taxon>Pentapetalae</taxon>
        <taxon>rosids</taxon>
        <taxon>fabids</taxon>
        <taxon>Fabales</taxon>
        <taxon>Fabaceae</taxon>
        <taxon>Papilionoideae</taxon>
        <taxon>50 kb inversion clade</taxon>
        <taxon>NPAAA clade</taxon>
        <taxon>Hologalegina</taxon>
        <taxon>IRL clade</taxon>
        <taxon>Fabeae</taxon>
        <taxon>Vicia</taxon>
    </lineage>
</organism>
<dbReference type="AlphaFoldDB" id="A0AAV1A870"/>
<gene>
    <name evidence="1" type="ORF">VFH_III196200</name>
</gene>
<reference evidence="1 2" key="1">
    <citation type="submission" date="2023-01" db="EMBL/GenBank/DDBJ databases">
        <authorList>
            <person name="Kreplak J."/>
        </authorList>
    </citation>
    <scope>NUCLEOTIDE SEQUENCE [LARGE SCALE GENOMIC DNA]</scope>
</reference>
<protein>
    <submittedName>
        <fullName evidence="1">Uncharacterized protein</fullName>
    </submittedName>
</protein>
<name>A0AAV1A870_VICFA</name>
<keyword evidence="2" id="KW-1185">Reference proteome</keyword>
<accession>A0AAV1A870</accession>
<evidence type="ECO:0000313" key="2">
    <source>
        <dbReference type="Proteomes" id="UP001157006"/>
    </source>
</evidence>
<proteinExistence type="predicted"/>
<dbReference type="Proteomes" id="UP001157006">
    <property type="component" value="Chromosome 3"/>
</dbReference>
<dbReference type="EMBL" id="OX451738">
    <property type="protein sequence ID" value="CAI8605718.1"/>
    <property type="molecule type" value="Genomic_DNA"/>
</dbReference>
<evidence type="ECO:0000313" key="1">
    <source>
        <dbReference type="EMBL" id="CAI8605718.1"/>
    </source>
</evidence>
<sequence>MNNVQIRFGSMRYYHDKDPQGTNLRNPDNDKDVADIQYAMMSKPQIHKENENYVHEDTEVGIARANGGIINNHDHAKTLGEYVNERYFTSNGKKYRLISNYTTTQINRSVDFIGMMNEKNASLNGT</sequence>